<feature type="transmembrane region" description="Helical" evidence="8">
    <location>
        <begin position="262"/>
        <end position="283"/>
    </location>
</feature>
<comment type="subcellular location">
    <subcellularLocation>
        <location evidence="1">Membrane</location>
        <topology evidence="1">Multi-pass membrane protein</topology>
    </subcellularLocation>
</comment>
<evidence type="ECO:0000256" key="6">
    <source>
        <dbReference type="ARBA" id="ARBA00023136"/>
    </source>
</evidence>
<dbReference type="Proteomes" id="UP000198287">
    <property type="component" value="Unassembled WGS sequence"/>
</dbReference>
<keyword evidence="4 8" id="KW-0812">Transmembrane</keyword>
<keyword evidence="3" id="KW-0813">Transport</keyword>
<evidence type="ECO:0000256" key="4">
    <source>
        <dbReference type="ARBA" id="ARBA00022692"/>
    </source>
</evidence>
<evidence type="ECO:0000313" key="10">
    <source>
        <dbReference type="Proteomes" id="UP000198287"/>
    </source>
</evidence>
<dbReference type="AlphaFoldDB" id="A0A226F6G7"/>
<dbReference type="PANTHER" id="PTHR10332:SF80">
    <property type="entry name" value="EQUILIBRATIVE NUCLEOSIDE TRANSPORTER 2, ISOFORM A"/>
    <property type="match status" value="1"/>
</dbReference>
<dbReference type="GO" id="GO:0005337">
    <property type="term" value="F:nucleoside transmembrane transporter activity"/>
    <property type="evidence" value="ECO:0007669"/>
    <property type="project" value="InterPro"/>
</dbReference>
<dbReference type="PANTHER" id="PTHR10332">
    <property type="entry name" value="EQUILIBRATIVE NUCLEOSIDE TRANSPORTER"/>
    <property type="match status" value="1"/>
</dbReference>
<comment type="similarity">
    <text evidence="2">Belongs to the SLC29A/ENT transporter (TC 2.A.57) family.</text>
</comment>
<feature type="transmembrane region" description="Helical" evidence="8">
    <location>
        <begin position="429"/>
        <end position="452"/>
    </location>
</feature>
<sequence length="496" mass="55435">MERRAPLASLDDFSFISYYSPAAGKKGPGGGGEPFSSPLLKKNGHGANGGGGGRRHESLPENNDNFENLAKYNASRKLRPLIKVPRDRFNIVYLILIIHGVGTLMPWNMFITAKAYFVDYKLSKGYTGTESEYANNFMPYLGFASQIPNVFFNWLNIFIQIGGSLKTRIVWSIVVEVILFIFTIVLAMLDTSAFPGLFFWMTMGSVVIINMAGGIFQNSVYGIAAKLDYSGAVVLGSNISGTFTSIINLISLATAPSERTAAIYYFITALFILLTCFDTYFALPLNKFYRYHELMSAKEQESKRSVGHVGQKTPYMAILKKCFPQCINVFLVFFVTLTIFPTVHSDIQMVDSNFIIPAKYFVGVTCFLTFNFFAMVGNMIPALVQWPGPKYLWIAVVLRFLFIPFFILCNYQPLGHDRVFLPDFMFGDWTYWIGGVLLGLTSGYFSSLSMMYCPRTVENEHAPIAGMFAAAFLITGIFAGINFSILIPKFVSTVQL</sequence>
<feature type="transmembrane region" description="Helical" evidence="8">
    <location>
        <begin position="229"/>
        <end position="250"/>
    </location>
</feature>
<evidence type="ECO:0000256" key="7">
    <source>
        <dbReference type="SAM" id="MobiDB-lite"/>
    </source>
</evidence>
<feature type="transmembrane region" description="Helical" evidence="8">
    <location>
        <begin position="169"/>
        <end position="189"/>
    </location>
</feature>
<dbReference type="GO" id="GO:0005886">
    <property type="term" value="C:plasma membrane"/>
    <property type="evidence" value="ECO:0007669"/>
    <property type="project" value="TreeGrafter"/>
</dbReference>
<keyword evidence="5 8" id="KW-1133">Transmembrane helix</keyword>
<feature type="transmembrane region" description="Helical" evidence="8">
    <location>
        <begin position="322"/>
        <end position="340"/>
    </location>
</feature>
<dbReference type="OMA" id="WVYWGIA"/>
<dbReference type="EMBL" id="LNIX01000001">
    <property type="protein sequence ID" value="OXA65044.1"/>
    <property type="molecule type" value="Genomic_DNA"/>
</dbReference>
<keyword evidence="6 8" id="KW-0472">Membrane</keyword>
<evidence type="ECO:0000256" key="5">
    <source>
        <dbReference type="ARBA" id="ARBA00022989"/>
    </source>
</evidence>
<feature type="transmembrane region" description="Helical" evidence="8">
    <location>
        <begin position="360"/>
        <end position="384"/>
    </location>
</feature>
<dbReference type="Pfam" id="PF01733">
    <property type="entry name" value="Nucleoside_tran"/>
    <property type="match status" value="1"/>
</dbReference>
<feature type="transmembrane region" description="Helical" evidence="8">
    <location>
        <begin position="195"/>
        <end position="217"/>
    </location>
</feature>
<accession>A0A226F6G7</accession>
<name>A0A226F6G7_FOLCA</name>
<dbReference type="PIRSF" id="PIRSF016379">
    <property type="entry name" value="ENT"/>
    <property type="match status" value="1"/>
</dbReference>
<evidence type="ECO:0000256" key="2">
    <source>
        <dbReference type="ARBA" id="ARBA00007965"/>
    </source>
</evidence>
<feature type="region of interest" description="Disordered" evidence="7">
    <location>
        <begin position="24"/>
        <end position="62"/>
    </location>
</feature>
<feature type="transmembrane region" description="Helical" evidence="8">
    <location>
        <begin position="137"/>
        <end position="157"/>
    </location>
</feature>
<dbReference type="InterPro" id="IPR002259">
    <property type="entry name" value="Eqnu_transpt"/>
</dbReference>
<evidence type="ECO:0000256" key="3">
    <source>
        <dbReference type="ARBA" id="ARBA00022448"/>
    </source>
</evidence>
<reference evidence="9 10" key="1">
    <citation type="submission" date="2015-12" db="EMBL/GenBank/DDBJ databases">
        <title>The genome of Folsomia candida.</title>
        <authorList>
            <person name="Faddeeva A."/>
            <person name="Derks M.F."/>
            <person name="Anvar Y."/>
            <person name="Smit S."/>
            <person name="Van Straalen N."/>
            <person name="Roelofs D."/>
        </authorList>
    </citation>
    <scope>NUCLEOTIDE SEQUENCE [LARGE SCALE GENOMIC DNA]</scope>
    <source>
        <strain evidence="9 10">VU population</strain>
        <tissue evidence="9">Whole body</tissue>
    </source>
</reference>
<comment type="caution">
    <text evidence="9">The sequence shown here is derived from an EMBL/GenBank/DDBJ whole genome shotgun (WGS) entry which is preliminary data.</text>
</comment>
<gene>
    <name evidence="9" type="ORF">Fcan01_03809</name>
</gene>
<dbReference type="OrthoDB" id="1856718at2759"/>
<keyword evidence="10" id="KW-1185">Reference proteome</keyword>
<evidence type="ECO:0000256" key="1">
    <source>
        <dbReference type="ARBA" id="ARBA00004141"/>
    </source>
</evidence>
<protein>
    <submittedName>
        <fullName evidence="9">Equilibrative nucleoside transporter 3</fullName>
    </submittedName>
</protein>
<evidence type="ECO:0000313" key="9">
    <source>
        <dbReference type="EMBL" id="OXA65044.1"/>
    </source>
</evidence>
<feature type="transmembrane region" description="Helical" evidence="8">
    <location>
        <begin position="391"/>
        <end position="409"/>
    </location>
</feature>
<feature type="transmembrane region" description="Helical" evidence="8">
    <location>
        <begin position="464"/>
        <end position="487"/>
    </location>
</feature>
<feature type="transmembrane region" description="Helical" evidence="8">
    <location>
        <begin position="91"/>
        <end position="117"/>
    </location>
</feature>
<organism evidence="9 10">
    <name type="scientific">Folsomia candida</name>
    <name type="common">Springtail</name>
    <dbReference type="NCBI Taxonomy" id="158441"/>
    <lineage>
        <taxon>Eukaryota</taxon>
        <taxon>Metazoa</taxon>
        <taxon>Ecdysozoa</taxon>
        <taxon>Arthropoda</taxon>
        <taxon>Hexapoda</taxon>
        <taxon>Collembola</taxon>
        <taxon>Entomobryomorpha</taxon>
        <taxon>Isotomoidea</taxon>
        <taxon>Isotomidae</taxon>
        <taxon>Proisotominae</taxon>
        <taxon>Folsomia</taxon>
    </lineage>
</organism>
<proteinExistence type="inferred from homology"/>
<evidence type="ECO:0000256" key="8">
    <source>
        <dbReference type="SAM" id="Phobius"/>
    </source>
</evidence>